<feature type="domain" description="Carbohydrate binding module family 25" evidence="16">
    <location>
        <begin position="567"/>
        <end position="645"/>
    </location>
</feature>
<dbReference type="Pfam" id="PF16760">
    <property type="entry name" value="CBM53"/>
    <property type="match status" value="2"/>
</dbReference>
<evidence type="ECO:0000256" key="5">
    <source>
        <dbReference type="ARBA" id="ARBA00017303"/>
    </source>
</evidence>
<evidence type="ECO:0000256" key="12">
    <source>
        <dbReference type="RuleBase" id="RU361134"/>
    </source>
</evidence>
<dbReference type="Gene3D" id="2.60.40.10">
    <property type="entry name" value="Immunoglobulins"/>
    <property type="match status" value="2"/>
</dbReference>
<dbReference type="InterPro" id="IPR006047">
    <property type="entry name" value="GH13_cat_dom"/>
</dbReference>
<feature type="domain" description="Glycosyl hydrolase family 13 catalytic" evidence="15">
    <location>
        <begin position="51"/>
        <end position="401"/>
    </location>
</feature>
<evidence type="ECO:0000256" key="7">
    <source>
        <dbReference type="ARBA" id="ARBA00022801"/>
    </source>
</evidence>
<protein>
    <recommendedName>
        <fullName evidence="5 12">Alpha-amylase</fullName>
        <ecNumber evidence="4 12">3.2.1.1</ecNumber>
    </recommendedName>
</protein>
<evidence type="ECO:0000256" key="10">
    <source>
        <dbReference type="ARBA" id="ARBA00023295"/>
    </source>
</evidence>
<accession>A0A1J0GLJ4</accession>
<feature type="chain" id="PRO_5039229590" description="Alpha-amylase" evidence="13">
    <location>
        <begin position="26"/>
        <end position="741"/>
    </location>
</feature>
<dbReference type="Pfam" id="PF00128">
    <property type="entry name" value="Alpha-amylase"/>
    <property type="match status" value="1"/>
</dbReference>
<dbReference type="InterPro" id="IPR059177">
    <property type="entry name" value="GH29D-like_dom"/>
</dbReference>
<proteinExistence type="inferred from homology"/>
<dbReference type="InterPro" id="IPR006046">
    <property type="entry name" value="Alpha_amylase"/>
</dbReference>
<evidence type="ECO:0000256" key="1">
    <source>
        <dbReference type="ARBA" id="ARBA00000548"/>
    </source>
</evidence>
<evidence type="ECO:0000256" key="3">
    <source>
        <dbReference type="ARBA" id="ARBA00008061"/>
    </source>
</evidence>
<dbReference type="GO" id="GO:0004556">
    <property type="term" value="F:alpha-amylase activity"/>
    <property type="evidence" value="ECO:0007669"/>
    <property type="project" value="UniProtKB-UniRule"/>
</dbReference>
<dbReference type="SMART" id="SM01066">
    <property type="entry name" value="CBM_25"/>
    <property type="match status" value="2"/>
</dbReference>
<dbReference type="EMBL" id="CP015756">
    <property type="protein sequence ID" value="APC41824.1"/>
    <property type="molecule type" value="Genomic_DNA"/>
</dbReference>
<dbReference type="PRINTS" id="PR00110">
    <property type="entry name" value="ALPHAAMYLASE"/>
</dbReference>
<evidence type="ECO:0000259" key="15">
    <source>
        <dbReference type="SMART" id="SM00642"/>
    </source>
</evidence>
<dbReference type="InterPro" id="IPR031319">
    <property type="entry name" value="A-amylase_C"/>
</dbReference>
<dbReference type="CDD" id="cd11315">
    <property type="entry name" value="AmyAc_bac1_AmyA"/>
    <property type="match status" value="1"/>
</dbReference>
<evidence type="ECO:0000313" key="18">
    <source>
        <dbReference type="Proteomes" id="UP000182569"/>
    </source>
</evidence>
<feature type="signal peptide" evidence="13">
    <location>
        <begin position="1"/>
        <end position="25"/>
    </location>
</feature>
<dbReference type="Pfam" id="PF13290">
    <property type="entry name" value="CHB_HEX_C_1"/>
    <property type="match status" value="1"/>
</dbReference>
<comment type="cofactor">
    <cofactor evidence="2">
        <name>Ca(2+)</name>
        <dbReference type="ChEBI" id="CHEBI:29108"/>
    </cofactor>
</comment>
<evidence type="ECO:0000256" key="9">
    <source>
        <dbReference type="ARBA" id="ARBA00023277"/>
    </source>
</evidence>
<dbReference type="Gene3D" id="3.20.20.80">
    <property type="entry name" value="Glycosidases"/>
    <property type="match status" value="1"/>
</dbReference>
<dbReference type="GO" id="GO:0005975">
    <property type="term" value="P:carbohydrate metabolic process"/>
    <property type="evidence" value="ECO:0007669"/>
    <property type="project" value="InterPro"/>
</dbReference>
<dbReference type="SUPFAM" id="SSF51445">
    <property type="entry name" value="(Trans)glycosidases"/>
    <property type="match status" value="1"/>
</dbReference>
<dbReference type="Proteomes" id="UP000182569">
    <property type="component" value="Chromosome"/>
</dbReference>
<dbReference type="GO" id="GO:2001070">
    <property type="term" value="F:starch binding"/>
    <property type="evidence" value="ECO:0007669"/>
    <property type="project" value="InterPro"/>
</dbReference>
<comment type="similarity">
    <text evidence="3 11">Belongs to the glycosyl hydrolase 13 family.</text>
</comment>
<dbReference type="OrthoDB" id="9761789at2"/>
<dbReference type="InterPro" id="IPR013783">
    <property type="entry name" value="Ig-like_fold"/>
</dbReference>
<keyword evidence="10 12" id="KW-0326">Glycosidase</keyword>
<evidence type="ECO:0000256" key="8">
    <source>
        <dbReference type="ARBA" id="ARBA00022837"/>
    </source>
</evidence>
<dbReference type="SMART" id="SM00642">
    <property type="entry name" value="Aamy"/>
    <property type="match status" value="1"/>
</dbReference>
<reference evidence="18" key="1">
    <citation type="journal article" date="2016" name="Front. Microbiol.">
        <title>Complete Genome Sequence of Clostridium estertheticum DSM 8809, a Microbe Identified in Spoiled Vacuum Packed Beef.</title>
        <authorList>
            <person name="Yu Z."/>
            <person name="Gunn L."/>
            <person name="Brennan E."/>
            <person name="Reid R."/>
            <person name="Wall P.G."/>
            <person name="Gaora O.P."/>
            <person name="Hurley D."/>
            <person name="Bolton D."/>
            <person name="Fanning S."/>
        </authorList>
    </citation>
    <scope>NUCLEOTIDE SEQUENCE [LARGE SCALE GENOMIC DNA]</scope>
    <source>
        <strain evidence="18">DSM 8809</strain>
    </source>
</reference>
<dbReference type="InterPro" id="IPR005085">
    <property type="entry name" value="CBM25"/>
</dbReference>
<keyword evidence="18" id="KW-1185">Reference proteome</keyword>
<keyword evidence="9 12" id="KW-0119">Carbohydrate metabolism</keyword>
<evidence type="ECO:0000256" key="13">
    <source>
        <dbReference type="SAM" id="SignalP"/>
    </source>
</evidence>
<dbReference type="STRING" id="1552.A7L45_18000"/>
<keyword evidence="6" id="KW-0479">Metal-binding</keyword>
<dbReference type="SMART" id="SM00632">
    <property type="entry name" value="Aamy_C"/>
    <property type="match status" value="1"/>
</dbReference>
<feature type="domain" description="Carbohydrate binding module family 25" evidence="16">
    <location>
        <begin position="660"/>
        <end position="740"/>
    </location>
</feature>
<dbReference type="InterPro" id="IPR013780">
    <property type="entry name" value="Glyco_hydro_b"/>
</dbReference>
<comment type="catalytic activity">
    <reaction evidence="1 12">
        <text>Endohydrolysis of (1-&gt;4)-alpha-D-glucosidic linkages in polysaccharides containing three or more (1-&gt;4)-alpha-linked D-glucose units.</text>
        <dbReference type="EC" id="3.2.1.1"/>
    </reaction>
</comment>
<dbReference type="PANTHER" id="PTHR43447">
    <property type="entry name" value="ALPHA-AMYLASE"/>
    <property type="match status" value="1"/>
</dbReference>
<dbReference type="KEGG" id="ceu:A7L45_18000"/>
<keyword evidence="7 12" id="KW-0378">Hydrolase</keyword>
<dbReference type="Gene3D" id="2.60.40.1180">
    <property type="entry name" value="Golgi alpha-mannosidase II"/>
    <property type="match status" value="1"/>
</dbReference>
<dbReference type="InterPro" id="IPR017853">
    <property type="entry name" value="GH"/>
</dbReference>
<dbReference type="RefSeq" id="WP_071614115.1">
    <property type="nucleotide sequence ID" value="NZ_CP015756.1"/>
</dbReference>
<organism evidence="17 18">
    <name type="scientific">Clostridium estertheticum subsp. estertheticum</name>
    <dbReference type="NCBI Taxonomy" id="1552"/>
    <lineage>
        <taxon>Bacteria</taxon>
        <taxon>Bacillati</taxon>
        <taxon>Bacillota</taxon>
        <taxon>Clostridia</taxon>
        <taxon>Eubacteriales</taxon>
        <taxon>Clostridiaceae</taxon>
        <taxon>Clostridium</taxon>
    </lineage>
</organism>
<keyword evidence="13" id="KW-0732">Signal</keyword>
<evidence type="ECO:0000259" key="16">
    <source>
        <dbReference type="SMART" id="SM01066"/>
    </source>
</evidence>
<sequence length="741" mass="79649">MKNKKISSLISFGLFLALTFSPLQNLNYFSSNSTVVHAATISSLPSTTKDGAILHAFDWSFNTIKNELPNIAAAGYKSIQVSPVQGTKDSSTDPTKWWLLYQPTNQAVGNAQLGTLSDFTKLCSTAKTYGISVVVDVVMNHMANNENKDQLDPSVDSSFKNSSLYHNLGQCSNWSNRYDVTQKGIGMPDLNTQSTEVQNKAITFLNQCIDAGASGFRFDAAKHIETNIGLDASQSWSGNYWTNVLGNLHNKSNIFVYGEILQDGTVDSIADYETFMNVTASSYGGSVRSAITSNNLSNAGGMGGLNPTTSVDFVETHDTYEDGSTRSLTDLQRKLGWAIVDSRAGTTPLFFDRPTSAIGSIGESLWKDADVVALNKFHNAMVGQTEYLRWTNNNQTMLIDRGKIGTVLVNAGSSSSVNSPTNLANGTYTNKGTTNCTLTVSNGTISGSIPANSIIVLYNDSTPITTLTASANIIAGNYTTAQSVILTPSKTATIYYTTDGSTPTSASTKYTSAINVASSLTLKYIAIDSLGVSSPVYTESYVISTSTAYTPSSGYKVDYDSSTLLQGKSFTVYYNGSLANSSNVSLHWGYNGWLGVSNATMTKRSDGFWTATVTIPTTATKLDFDFTAGSSYDNNSSKDWHLQVWSGSVPVQVSPAPVATKSVTVYYNGALAASATSMTLHWGYNNFTSPTDISMTKQANGQWATTLTIPSGSYMLNMAFKNNASTWDSYNSVNYNFSSAQ</sequence>
<evidence type="ECO:0000256" key="6">
    <source>
        <dbReference type="ARBA" id="ARBA00022723"/>
    </source>
</evidence>
<evidence type="ECO:0000256" key="11">
    <source>
        <dbReference type="RuleBase" id="RU003615"/>
    </source>
</evidence>
<evidence type="ECO:0000259" key="14">
    <source>
        <dbReference type="SMART" id="SM00632"/>
    </source>
</evidence>
<dbReference type="AlphaFoldDB" id="A0A1J0GLJ4"/>
<dbReference type="EC" id="3.2.1.1" evidence="4 12"/>
<gene>
    <name evidence="17" type="ORF">A7L45_18000</name>
</gene>
<dbReference type="SUPFAM" id="SSF51011">
    <property type="entry name" value="Glycosyl hydrolase domain"/>
    <property type="match status" value="1"/>
</dbReference>
<evidence type="ECO:0000313" key="17">
    <source>
        <dbReference type="EMBL" id="APC41824.1"/>
    </source>
</evidence>
<feature type="domain" description="Alpha-amylase C-terminal" evidence="14">
    <location>
        <begin position="389"/>
        <end position="462"/>
    </location>
</feature>
<evidence type="ECO:0000256" key="4">
    <source>
        <dbReference type="ARBA" id="ARBA00012595"/>
    </source>
</evidence>
<name>A0A1J0GLJ4_9CLOT</name>
<dbReference type="GO" id="GO:0046872">
    <property type="term" value="F:metal ion binding"/>
    <property type="evidence" value="ECO:0007669"/>
    <property type="project" value="UniProtKB-KW"/>
</dbReference>
<keyword evidence="8" id="KW-0106">Calcium</keyword>
<evidence type="ECO:0000256" key="2">
    <source>
        <dbReference type="ARBA" id="ARBA00001913"/>
    </source>
</evidence>